<protein>
    <submittedName>
        <fullName evidence="6">U3 small nucleolar RNA-associated-like protein</fullName>
    </submittedName>
</protein>
<comment type="subcellular location">
    <subcellularLocation>
        <location evidence="1">Nucleus</location>
        <location evidence="1">Nucleolus</location>
    </subcellularLocation>
</comment>
<feature type="region of interest" description="Disordered" evidence="5">
    <location>
        <begin position="1"/>
        <end position="107"/>
    </location>
</feature>
<evidence type="ECO:0000313" key="7">
    <source>
        <dbReference type="EnsemblPlants" id="KEH36234"/>
    </source>
</evidence>
<gene>
    <name evidence="6" type="ordered locus">MTR_3g113240</name>
</gene>
<dbReference type="GO" id="GO:0005730">
    <property type="term" value="C:nucleolus"/>
    <property type="evidence" value="ECO:0000318"/>
    <property type="project" value="GO_Central"/>
</dbReference>
<feature type="region of interest" description="Disordered" evidence="5">
    <location>
        <begin position="431"/>
        <end position="450"/>
    </location>
</feature>
<keyword evidence="8" id="KW-1185">Reference proteome</keyword>
<evidence type="ECO:0000313" key="8">
    <source>
        <dbReference type="Proteomes" id="UP000002051"/>
    </source>
</evidence>
<proteinExistence type="predicted"/>
<dbReference type="GO" id="GO:0006364">
    <property type="term" value="P:rRNA processing"/>
    <property type="evidence" value="ECO:0007669"/>
    <property type="project" value="InterPro"/>
</dbReference>
<dbReference type="STRING" id="3880.A0A072V2H0"/>
<evidence type="ECO:0000256" key="2">
    <source>
        <dbReference type="ARBA" id="ARBA00022553"/>
    </source>
</evidence>
<evidence type="ECO:0000256" key="5">
    <source>
        <dbReference type="SAM" id="MobiDB-lite"/>
    </source>
</evidence>
<dbReference type="InterPro" id="IPR006709">
    <property type="entry name" value="SSU_processome_Utp14"/>
</dbReference>
<reference evidence="6 8" key="2">
    <citation type="journal article" date="2014" name="BMC Genomics">
        <title>An improved genome release (version Mt4.0) for the model legume Medicago truncatula.</title>
        <authorList>
            <person name="Tang H."/>
            <person name="Krishnakumar V."/>
            <person name="Bidwell S."/>
            <person name="Rosen B."/>
            <person name="Chan A."/>
            <person name="Zhou S."/>
            <person name="Gentzbittel L."/>
            <person name="Childs K.L."/>
            <person name="Yandell M."/>
            <person name="Gundlach H."/>
            <person name="Mayer K.F."/>
            <person name="Schwartz D.C."/>
            <person name="Town C.D."/>
        </authorList>
    </citation>
    <scope>GENOME REANNOTATION</scope>
    <source>
        <strain evidence="6">A17</strain>
        <strain evidence="7 8">cv. Jemalong A17</strain>
    </source>
</reference>
<feature type="compositionally biased region" description="Acidic residues" evidence="5">
    <location>
        <begin position="55"/>
        <end position="71"/>
    </location>
</feature>
<feature type="compositionally biased region" description="Acidic residues" evidence="5">
    <location>
        <begin position="438"/>
        <end position="450"/>
    </location>
</feature>
<keyword evidence="3" id="KW-0539">Nucleus</keyword>
<feature type="region of interest" description="Disordered" evidence="5">
    <location>
        <begin position="814"/>
        <end position="834"/>
    </location>
</feature>
<reference evidence="7" key="3">
    <citation type="submission" date="2015-04" db="UniProtKB">
        <authorList>
            <consortium name="EnsemblPlants"/>
        </authorList>
    </citation>
    <scope>IDENTIFICATION</scope>
    <source>
        <strain evidence="7">cv. Jemalong A17</strain>
    </source>
</reference>
<dbReference type="HOGENOM" id="CLU_003783_1_1_1"/>
<sequence>MAEKKRKERGDANRHTGKKKSKRTSDNQRKKTCPRLPSSLKKEIEHLNPTPVDVNEIDSDVYEYEEELPEEESSKNKRYDPVSVNDNNDLSSDFEDVNVQSDDDGNNIIGIKRNEIVSDDDSREEDDGRHERMMIPKLTTTWKNDVIPTLYPESEYNSSHDVVEGDGHISIEDLLNTLQDAPEHSRLRLRNQQIENSSRTVHAPLPKADQAKVERKVAYEISKKQVTRWQSIIQRNREALTVYFDEKIDLGFSTIGAIASEFKPITEFEGKMAALVHHHKVIEVHNNDGVSLLDLDDKVTIEDKKDMQNRAAKLRSQNQAAKLQSLLFLHEMKAKRVKKIKSKTYRLLKKNRLKAKSSQLEMDPEAANEYAMKQECQRAEERMTLRHKQKSPWLQRKMQRGLDKQDIGTCAAVNEHFQRHEELIRKMYNMDSSSSDDSTYEEDNENTADSDLDKANNILRKAKQKTVEVLEEDDKMPNSGLPSLPFYEATIKEVNLTVQEYEDSMKKLEDSGGSEDSKVASTSGRRVFGMAKAQTIDDDNKVELQKFCNNSGSKDDFEAKKSCNIENEGSDHLQKDVNFDEIVKNLGPKTTYEVSIFASDTWKKAKNKSDIDTDIKKSSKFPRPVRHNVKNSEKDQWREDSDTDDEGLMVDGILTSASKPSYELPSQEELIRQAFAGDDIEDDFEKDKQEILNEENPLLLPGWGQWTDIQQKKGLPSWMVKEHENARRKREEALKKRKDAQLKNVIISEKSSKKAEKLQTRTVPYPYTSKDVFHQSMRMPIGPESNPATSFGPLTRPEVVKKPGVIIKPIEFEEVNPYDKPGQQSVKNKKLNRI</sequence>
<evidence type="ECO:0000256" key="4">
    <source>
        <dbReference type="SAM" id="Coils"/>
    </source>
</evidence>
<dbReference type="EnsemblPlants" id="KEH36234">
    <property type="protein sequence ID" value="KEH36234"/>
    <property type="gene ID" value="MTR_3g113240"/>
</dbReference>
<dbReference type="Pfam" id="PF04615">
    <property type="entry name" value="Utp14"/>
    <property type="match status" value="1"/>
</dbReference>
<dbReference type="PANTHER" id="PTHR14150">
    <property type="entry name" value="U3 SMALL NUCLEOLAR RNA-ASSOCIATED PROTEIN 14"/>
    <property type="match status" value="1"/>
</dbReference>
<evidence type="ECO:0000256" key="1">
    <source>
        <dbReference type="ARBA" id="ARBA00004604"/>
    </source>
</evidence>
<dbReference type="EMBL" id="CM001219">
    <property type="protein sequence ID" value="KEH36234.1"/>
    <property type="molecule type" value="Genomic_DNA"/>
</dbReference>
<accession>A0A072V2H0</accession>
<feature type="compositionally biased region" description="Basic residues" evidence="5">
    <location>
        <begin position="618"/>
        <end position="629"/>
    </location>
</feature>
<keyword evidence="4" id="KW-0175">Coiled coil</keyword>
<dbReference type="PANTHER" id="PTHR14150:SF12">
    <property type="entry name" value="U3 SMALL NUCLEOLAR RNA-ASSOCIATED PROTEIN 14 HOMOLOG A"/>
    <property type="match status" value="1"/>
</dbReference>
<organism evidence="6 8">
    <name type="scientific">Medicago truncatula</name>
    <name type="common">Barrel medic</name>
    <name type="synonym">Medicago tribuloides</name>
    <dbReference type="NCBI Taxonomy" id="3880"/>
    <lineage>
        <taxon>Eukaryota</taxon>
        <taxon>Viridiplantae</taxon>
        <taxon>Streptophyta</taxon>
        <taxon>Embryophyta</taxon>
        <taxon>Tracheophyta</taxon>
        <taxon>Spermatophyta</taxon>
        <taxon>Magnoliopsida</taxon>
        <taxon>eudicotyledons</taxon>
        <taxon>Gunneridae</taxon>
        <taxon>Pentapetalae</taxon>
        <taxon>rosids</taxon>
        <taxon>fabids</taxon>
        <taxon>Fabales</taxon>
        <taxon>Fabaceae</taxon>
        <taxon>Papilionoideae</taxon>
        <taxon>50 kb inversion clade</taxon>
        <taxon>NPAAA clade</taxon>
        <taxon>Hologalegina</taxon>
        <taxon>IRL clade</taxon>
        <taxon>Trifolieae</taxon>
        <taxon>Medicago</taxon>
    </lineage>
</organism>
<feature type="region of interest" description="Disordered" evidence="5">
    <location>
        <begin position="614"/>
        <end position="646"/>
    </location>
</feature>
<feature type="coiled-coil region" evidence="4">
    <location>
        <begin position="452"/>
        <end position="511"/>
    </location>
</feature>
<dbReference type="AlphaFoldDB" id="A0A072V2H0"/>
<feature type="compositionally biased region" description="Basic and acidic residues" evidence="5">
    <location>
        <begin position="1"/>
        <end position="14"/>
    </location>
</feature>
<name>A0A072V2H0_MEDTR</name>
<feature type="compositionally biased region" description="Basic and acidic residues" evidence="5">
    <location>
        <begin position="630"/>
        <end position="640"/>
    </location>
</feature>
<reference evidence="6 8" key="1">
    <citation type="journal article" date="2011" name="Nature">
        <title>The Medicago genome provides insight into the evolution of rhizobial symbioses.</title>
        <authorList>
            <person name="Young N.D."/>
            <person name="Debelle F."/>
            <person name="Oldroyd G.E."/>
            <person name="Geurts R."/>
            <person name="Cannon S.B."/>
            <person name="Udvardi M.K."/>
            <person name="Benedito V.A."/>
            <person name="Mayer K.F."/>
            <person name="Gouzy J."/>
            <person name="Schoof H."/>
            <person name="Van de Peer Y."/>
            <person name="Proost S."/>
            <person name="Cook D.R."/>
            <person name="Meyers B.C."/>
            <person name="Spannagl M."/>
            <person name="Cheung F."/>
            <person name="De Mita S."/>
            <person name="Krishnakumar V."/>
            <person name="Gundlach H."/>
            <person name="Zhou S."/>
            <person name="Mudge J."/>
            <person name="Bharti A.K."/>
            <person name="Murray J.D."/>
            <person name="Naoumkina M.A."/>
            <person name="Rosen B."/>
            <person name="Silverstein K.A."/>
            <person name="Tang H."/>
            <person name="Rombauts S."/>
            <person name="Zhao P.X."/>
            <person name="Zhou P."/>
            <person name="Barbe V."/>
            <person name="Bardou P."/>
            <person name="Bechner M."/>
            <person name="Bellec A."/>
            <person name="Berger A."/>
            <person name="Berges H."/>
            <person name="Bidwell S."/>
            <person name="Bisseling T."/>
            <person name="Choisne N."/>
            <person name="Couloux A."/>
            <person name="Denny R."/>
            <person name="Deshpande S."/>
            <person name="Dai X."/>
            <person name="Doyle J.J."/>
            <person name="Dudez A.M."/>
            <person name="Farmer A.D."/>
            <person name="Fouteau S."/>
            <person name="Franken C."/>
            <person name="Gibelin C."/>
            <person name="Gish J."/>
            <person name="Goldstein S."/>
            <person name="Gonzalez A.J."/>
            <person name="Green P.J."/>
            <person name="Hallab A."/>
            <person name="Hartog M."/>
            <person name="Hua A."/>
            <person name="Humphray S.J."/>
            <person name="Jeong D.H."/>
            <person name="Jing Y."/>
            <person name="Jocker A."/>
            <person name="Kenton S.M."/>
            <person name="Kim D.J."/>
            <person name="Klee K."/>
            <person name="Lai H."/>
            <person name="Lang C."/>
            <person name="Lin S."/>
            <person name="Macmil S.L."/>
            <person name="Magdelenat G."/>
            <person name="Matthews L."/>
            <person name="McCorrison J."/>
            <person name="Monaghan E.L."/>
            <person name="Mun J.H."/>
            <person name="Najar F.Z."/>
            <person name="Nicholson C."/>
            <person name="Noirot C."/>
            <person name="O'Bleness M."/>
            <person name="Paule C.R."/>
            <person name="Poulain J."/>
            <person name="Prion F."/>
            <person name="Qin B."/>
            <person name="Qu C."/>
            <person name="Retzel E.F."/>
            <person name="Riddle C."/>
            <person name="Sallet E."/>
            <person name="Samain S."/>
            <person name="Samson N."/>
            <person name="Sanders I."/>
            <person name="Saurat O."/>
            <person name="Scarpelli C."/>
            <person name="Schiex T."/>
            <person name="Segurens B."/>
            <person name="Severin A.J."/>
            <person name="Sherrier D.J."/>
            <person name="Shi R."/>
            <person name="Sims S."/>
            <person name="Singer S.R."/>
            <person name="Sinharoy S."/>
            <person name="Sterck L."/>
            <person name="Viollet A."/>
            <person name="Wang B.B."/>
            <person name="Wang K."/>
            <person name="Wang M."/>
            <person name="Wang X."/>
            <person name="Warfsmann J."/>
            <person name="Weissenbach J."/>
            <person name="White D.D."/>
            <person name="White J.D."/>
            <person name="Wiley G.B."/>
            <person name="Wincker P."/>
            <person name="Xing Y."/>
            <person name="Yang L."/>
            <person name="Yao Z."/>
            <person name="Ying F."/>
            <person name="Zhai J."/>
            <person name="Zhou L."/>
            <person name="Zuber A."/>
            <person name="Denarie J."/>
            <person name="Dixon R.A."/>
            <person name="May G.D."/>
            <person name="Schwartz D.C."/>
            <person name="Rogers J."/>
            <person name="Quetier F."/>
            <person name="Town C.D."/>
            <person name="Roe B.A."/>
        </authorList>
    </citation>
    <scope>NUCLEOTIDE SEQUENCE [LARGE SCALE GENOMIC DNA]</scope>
    <source>
        <strain evidence="6">A17</strain>
        <strain evidence="7 8">cv. Jemalong A17</strain>
    </source>
</reference>
<feature type="compositionally biased region" description="Acidic residues" evidence="5">
    <location>
        <begin position="92"/>
        <end position="105"/>
    </location>
</feature>
<dbReference type="Proteomes" id="UP000002051">
    <property type="component" value="Chromosome 3"/>
</dbReference>
<evidence type="ECO:0000313" key="6">
    <source>
        <dbReference type="EMBL" id="KEH36234.1"/>
    </source>
</evidence>
<keyword evidence="2" id="KW-0597">Phosphoprotein</keyword>
<dbReference type="GO" id="GO:0032040">
    <property type="term" value="C:small-subunit processome"/>
    <property type="evidence" value="ECO:0000318"/>
    <property type="project" value="GO_Central"/>
</dbReference>
<evidence type="ECO:0000256" key="3">
    <source>
        <dbReference type="ARBA" id="ARBA00023242"/>
    </source>
</evidence>